<feature type="signal peptide" evidence="12">
    <location>
        <begin position="1"/>
        <end position="22"/>
    </location>
</feature>
<evidence type="ECO:0000256" key="7">
    <source>
        <dbReference type="ARBA" id="ARBA00023284"/>
    </source>
</evidence>
<dbReference type="Proteomes" id="UP000738431">
    <property type="component" value="Chromosome"/>
</dbReference>
<evidence type="ECO:0000256" key="3">
    <source>
        <dbReference type="ARBA" id="ARBA00022559"/>
    </source>
</evidence>
<dbReference type="CDD" id="cd03017">
    <property type="entry name" value="PRX_BCP"/>
    <property type="match status" value="1"/>
</dbReference>
<evidence type="ECO:0000259" key="13">
    <source>
        <dbReference type="PROSITE" id="PS51352"/>
    </source>
</evidence>
<evidence type="ECO:0000256" key="4">
    <source>
        <dbReference type="ARBA" id="ARBA00022862"/>
    </source>
</evidence>
<evidence type="ECO:0000256" key="10">
    <source>
        <dbReference type="ARBA" id="ARBA00042639"/>
    </source>
</evidence>
<evidence type="ECO:0000313" key="15">
    <source>
        <dbReference type="Proteomes" id="UP000738431"/>
    </source>
</evidence>
<dbReference type="PANTHER" id="PTHR42801:SF4">
    <property type="entry name" value="AHPC_TSA FAMILY PROTEIN"/>
    <property type="match status" value="1"/>
</dbReference>
<dbReference type="InterPro" id="IPR036249">
    <property type="entry name" value="Thioredoxin-like_sf"/>
</dbReference>
<sequence length="168" mass="18160">MKRRASLLTTVLFLTMLSFGTAAPLDVGAPAPAVSALTDEGSELNLADVYSSHDYTLVYFYPKADTPGCTKQGCSLRDAYEELTDQGVAVIGVSYDTVEKQAAFKEKYHFPFTLLADTEKAVAKAFGANGMIMASRSAYLVHDGKIVYADHKGSTTEQANDIIQFLAK</sequence>
<comment type="catalytic activity">
    <reaction evidence="11">
        <text>a hydroperoxide + [thioredoxin]-dithiol = an alcohol + [thioredoxin]-disulfide + H2O</text>
        <dbReference type="Rhea" id="RHEA:62620"/>
        <dbReference type="Rhea" id="RHEA-COMP:10698"/>
        <dbReference type="Rhea" id="RHEA-COMP:10700"/>
        <dbReference type="ChEBI" id="CHEBI:15377"/>
        <dbReference type="ChEBI" id="CHEBI:29950"/>
        <dbReference type="ChEBI" id="CHEBI:30879"/>
        <dbReference type="ChEBI" id="CHEBI:35924"/>
        <dbReference type="ChEBI" id="CHEBI:50058"/>
        <dbReference type="EC" id="1.11.1.24"/>
    </reaction>
</comment>
<reference evidence="14 15" key="1">
    <citation type="submission" date="2023-12" db="EMBL/GenBank/DDBJ databases">
        <title>Description of an unclassified Opitutus bacterium of Verrucomicrobiota.</title>
        <authorList>
            <person name="Zhang D.-F."/>
        </authorList>
    </citation>
    <scope>NUCLEOTIDE SEQUENCE [LARGE SCALE GENOMIC DNA]</scope>
    <source>
        <strain evidence="14 15">WL0086</strain>
    </source>
</reference>
<dbReference type="InterPro" id="IPR013766">
    <property type="entry name" value="Thioredoxin_domain"/>
</dbReference>
<evidence type="ECO:0000313" key="14">
    <source>
        <dbReference type="EMBL" id="WRQ86306.1"/>
    </source>
</evidence>
<keyword evidence="7" id="KW-0676">Redox-active center</keyword>
<feature type="chain" id="PRO_5046920940" description="thioredoxin-dependent peroxiredoxin" evidence="12">
    <location>
        <begin position="23"/>
        <end position="168"/>
    </location>
</feature>
<keyword evidence="6" id="KW-1015">Disulfide bond</keyword>
<comment type="similarity">
    <text evidence="9">Belongs to the peroxiredoxin family. BCP/PrxQ subfamily.</text>
</comment>
<dbReference type="EMBL" id="CP139781">
    <property type="protein sequence ID" value="WRQ86306.1"/>
    <property type="molecule type" value="Genomic_DNA"/>
</dbReference>
<evidence type="ECO:0000256" key="8">
    <source>
        <dbReference type="ARBA" id="ARBA00032824"/>
    </source>
</evidence>
<name>A0ABZ1C3L3_9BACT</name>
<dbReference type="GO" id="GO:0140824">
    <property type="term" value="F:thioredoxin-dependent peroxiredoxin activity"/>
    <property type="evidence" value="ECO:0007669"/>
    <property type="project" value="UniProtKB-EC"/>
</dbReference>
<feature type="domain" description="Thioredoxin" evidence="13">
    <location>
        <begin position="25"/>
        <end position="168"/>
    </location>
</feature>
<comment type="function">
    <text evidence="1">Thiol-specific peroxidase that catalyzes the reduction of hydrogen peroxide and organic hydroperoxides to water and alcohols, respectively. Plays a role in cell protection against oxidative stress by detoxifying peroxides and as sensor of hydrogen peroxide-mediated signaling events.</text>
</comment>
<evidence type="ECO:0000256" key="9">
    <source>
        <dbReference type="ARBA" id="ARBA00038489"/>
    </source>
</evidence>
<protein>
    <recommendedName>
        <fullName evidence="2">thioredoxin-dependent peroxiredoxin</fullName>
        <ecNumber evidence="2">1.11.1.24</ecNumber>
    </recommendedName>
    <alternativeName>
        <fullName evidence="8">Thioredoxin peroxidase</fullName>
    </alternativeName>
    <alternativeName>
        <fullName evidence="10">Thioredoxin-dependent peroxiredoxin Bcp</fullName>
    </alternativeName>
</protein>
<dbReference type="RefSeq" id="WP_221031235.1">
    <property type="nucleotide sequence ID" value="NZ_CP139781.1"/>
</dbReference>
<dbReference type="PROSITE" id="PS51352">
    <property type="entry name" value="THIOREDOXIN_2"/>
    <property type="match status" value="1"/>
</dbReference>
<dbReference type="SUPFAM" id="SSF52833">
    <property type="entry name" value="Thioredoxin-like"/>
    <property type="match status" value="1"/>
</dbReference>
<organism evidence="14 15">
    <name type="scientific">Actomonas aquatica</name>
    <dbReference type="NCBI Taxonomy" id="2866162"/>
    <lineage>
        <taxon>Bacteria</taxon>
        <taxon>Pseudomonadati</taxon>
        <taxon>Verrucomicrobiota</taxon>
        <taxon>Opitutia</taxon>
        <taxon>Opitutales</taxon>
        <taxon>Opitutaceae</taxon>
        <taxon>Actomonas</taxon>
    </lineage>
</organism>
<dbReference type="EC" id="1.11.1.24" evidence="2"/>
<keyword evidence="15" id="KW-1185">Reference proteome</keyword>
<evidence type="ECO:0000256" key="1">
    <source>
        <dbReference type="ARBA" id="ARBA00003330"/>
    </source>
</evidence>
<evidence type="ECO:0000256" key="6">
    <source>
        <dbReference type="ARBA" id="ARBA00023157"/>
    </source>
</evidence>
<keyword evidence="12" id="KW-0732">Signal</keyword>
<proteinExistence type="inferred from homology"/>
<keyword evidence="5 14" id="KW-0560">Oxidoreductase</keyword>
<keyword evidence="4" id="KW-0049">Antioxidant</keyword>
<dbReference type="Pfam" id="PF00578">
    <property type="entry name" value="AhpC-TSA"/>
    <property type="match status" value="1"/>
</dbReference>
<evidence type="ECO:0000256" key="2">
    <source>
        <dbReference type="ARBA" id="ARBA00013017"/>
    </source>
</evidence>
<evidence type="ECO:0000256" key="11">
    <source>
        <dbReference type="ARBA" id="ARBA00049091"/>
    </source>
</evidence>
<dbReference type="InterPro" id="IPR050924">
    <property type="entry name" value="Peroxiredoxin_BCP/PrxQ"/>
</dbReference>
<dbReference type="PANTHER" id="PTHR42801">
    <property type="entry name" value="THIOREDOXIN-DEPENDENT PEROXIDE REDUCTASE"/>
    <property type="match status" value="1"/>
</dbReference>
<gene>
    <name evidence="14" type="ORF">K1X11_015935</name>
</gene>
<dbReference type="InterPro" id="IPR000866">
    <property type="entry name" value="AhpC/TSA"/>
</dbReference>
<accession>A0ABZ1C3L3</accession>
<keyword evidence="3 14" id="KW-0575">Peroxidase</keyword>
<evidence type="ECO:0000256" key="12">
    <source>
        <dbReference type="SAM" id="SignalP"/>
    </source>
</evidence>
<dbReference type="Gene3D" id="3.40.30.10">
    <property type="entry name" value="Glutaredoxin"/>
    <property type="match status" value="1"/>
</dbReference>
<evidence type="ECO:0000256" key="5">
    <source>
        <dbReference type="ARBA" id="ARBA00023002"/>
    </source>
</evidence>